<dbReference type="PATRIC" id="fig|1265820.5.peg.3332"/>
<sequence>MLHGLFTNLSLYYMTIGPELAKNKRVILYDMRGHGMSEWNDEGFSIASLSEELLKIMDFYNVENADLVGYSYGGTAALYTAITYPTRVKTLTLIDMPLLNEAYFKNVSLNSEEMFQTYRKSVGVAVNKNVVEQAEKKIDKIVNEGQLVDAMTMSQSLLTEDKISTIKKPVLLLYGTKSPFIQTGKLLEKLLPDSQINTVSGDHNFPVKKGKWIAQNITNFLSEKNEAIFFKITKHPKIVLFE</sequence>
<name>W7BQT1_9LIST</name>
<dbReference type="InterPro" id="IPR000073">
    <property type="entry name" value="AB_hydrolase_1"/>
</dbReference>
<dbReference type="PANTHER" id="PTHR43798">
    <property type="entry name" value="MONOACYLGLYCEROL LIPASE"/>
    <property type="match status" value="1"/>
</dbReference>
<dbReference type="AlphaFoldDB" id="W7BQT1"/>
<dbReference type="Pfam" id="PF00561">
    <property type="entry name" value="Abhydrolase_1"/>
    <property type="match status" value="1"/>
</dbReference>
<dbReference type="PRINTS" id="PR00111">
    <property type="entry name" value="ABHYDROLASE"/>
</dbReference>
<dbReference type="Gene3D" id="3.40.50.1820">
    <property type="entry name" value="alpha/beta hydrolase"/>
    <property type="match status" value="1"/>
</dbReference>
<evidence type="ECO:0000259" key="1">
    <source>
        <dbReference type="Pfam" id="PF00561"/>
    </source>
</evidence>
<proteinExistence type="predicted"/>
<dbReference type="OrthoDB" id="6191536at2"/>
<evidence type="ECO:0000313" key="2">
    <source>
        <dbReference type="EMBL" id="EUJ25541.1"/>
    </source>
</evidence>
<dbReference type="InterPro" id="IPR050266">
    <property type="entry name" value="AB_hydrolase_sf"/>
</dbReference>
<dbReference type="GO" id="GO:0016787">
    <property type="term" value="F:hydrolase activity"/>
    <property type="evidence" value="ECO:0007669"/>
    <property type="project" value="UniProtKB-KW"/>
</dbReference>
<protein>
    <submittedName>
        <fullName evidence="2">Alpha/beta hydrolase</fullName>
    </submittedName>
</protein>
<gene>
    <name evidence="2" type="ORF">PCORN_16848</name>
</gene>
<accession>W7BQT1</accession>
<feature type="domain" description="AB hydrolase-1" evidence="1">
    <location>
        <begin position="1"/>
        <end position="119"/>
    </location>
</feature>
<dbReference type="PANTHER" id="PTHR43798:SF33">
    <property type="entry name" value="HYDROLASE, PUTATIVE (AFU_ORTHOLOGUE AFUA_2G14860)-RELATED"/>
    <property type="match status" value="1"/>
</dbReference>
<evidence type="ECO:0000313" key="3">
    <source>
        <dbReference type="Proteomes" id="UP000019254"/>
    </source>
</evidence>
<keyword evidence="2" id="KW-0378">Hydrolase</keyword>
<dbReference type="SUPFAM" id="SSF53474">
    <property type="entry name" value="alpha/beta-Hydrolases"/>
    <property type="match status" value="1"/>
</dbReference>
<dbReference type="GO" id="GO:0016020">
    <property type="term" value="C:membrane"/>
    <property type="evidence" value="ECO:0007669"/>
    <property type="project" value="TreeGrafter"/>
</dbReference>
<dbReference type="RefSeq" id="WP_036082000.1">
    <property type="nucleotide sequence ID" value="NZ_AODE01000039.1"/>
</dbReference>
<organism evidence="2 3">
    <name type="scientific">Listeria cornellensis FSL F6-0969</name>
    <dbReference type="NCBI Taxonomy" id="1265820"/>
    <lineage>
        <taxon>Bacteria</taxon>
        <taxon>Bacillati</taxon>
        <taxon>Bacillota</taxon>
        <taxon>Bacilli</taxon>
        <taxon>Bacillales</taxon>
        <taxon>Listeriaceae</taxon>
        <taxon>Listeria</taxon>
    </lineage>
</organism>
<keyword evidence="3" id="KW-1185">Reference proteome</keyword>
<dbReference type="InterPro" id="IPR029058">
    <property type="entry name" value="AB_hydrolase_fold"/>
</dbReference>
<dbReference type="EMBL" id="AODE01000039">
    <property type="protein sequence ID" value="EUJ25541.1"/>
    <property type="molecule type" value="Genomic_DNA"/>
</dbReference>
<comment type="caution">
    <text evidence="2">The sequence shown here is derived from an EMBL/GenBank/DDBJ whole genome shotgun (WGS) entry which is preliminary data.</text>
</comment>
<dbReference type="STRING" id="1265820.PCORN_16848"/>
<reference evidence="2 3" key="1">
    <citation type="journal article" date="2014" name="Int. J. Syst. Evol. Microbiol.">
        <title>Listeria floridensis sp. nov., Listeria aquatica sp. nov., Listeria cornellensis sp. nov., Listeria riparia sp. nov. and Listeria grandensis sp. nov., from agricultural and natural environments.</title>
        <authorList>
            <person name="den Bakker H.C."/>
            <person name="Warchocki S."/>
            <person name="Wright E.M."/>
            <person name="Allred A.F."/>
            <person name="Ahlstrom C."/>
            <person name="Manuel C.S."/>
            <person name="Stasiewicz M.J."/>
            <person name="Burrell A."/>
            <person name="Roof S."/>
            <person name="Strawn L."/>
            <person name="Fortes E.D."/>
            <person name="Nightingale K.K."/>
            <person name="Kephart D."/>
            <person name="Wiedmann M."/>
        </authorList>
    </citation>
    <scope>NUCLEOTIDE SEQUENCE [LARGE SCALE GENOMIC DNA]</scope>
    <source>
        <strain evidence="3">FSL F6-969</strain>
    </source>
</reference>
<dbReference type="Proteomes" id="UP000019254">
    <property type="component" value="Unassembled WGS sequence"/>
</dbReference>